<dbReference type="InterPro" id="IPR023343">
    <property type="entry name" value="Penicillin_amidase_dom1"/>
</dbReference>
<dbReference type="SUPFAM" id="SSF56235">
    <property type="entry name" value="N-terminal nucleophile aminohydrolases (Ntn hydrolases)"/>
    <property type="match status" value="1"/>
</dbReference>
<dbReference type="EMBL" id="JAUFQS010000005">
    <property type="protein sequence ID" value="MDN3687362.1"/>
    <property type="molecule type" value="Genomic_DNA"/>
</dbReference>
<keyword evidence="5" id="KW-1185">Reference proteome</keyword>
<dbReference type="GO" id="GO:0016787">
    <property type="term" value="F:hydrolase activity"/>
    <property type="evidence" value="ECO:0007669"/>
    <property type="project" value="UniProtKB-KW"/>
</dbReference>
<organism evidence="4 5">
    <name type="scientific">Cyclobacterium jeungdonense</name>
    <dbReference type="NCBI Taxonomy" id="708087"/>
    <lineage>
        <taxon>Bacteria</taxon>
        <taxon>Pseudomonadati</taxon>
        <taxon>Bacteroidota</taxon>
        <taxon>Cytophagia</taxon>
        <taxon>Cytophagales</taxon>
        <taxon>Cyclobacteriaceae</taxon>
        <taxon>Cyclobacterium</taxon>
    </lineage>
</organism>
<dbReference type="PANTHER" id="PTHR34218">
    <property type="entry name" value="PEPTIDASE S45 PENICILLIN AMIDASE"/>
    <property type="match status" value="1"/>
</dbReference>
<keyword evidence="3" id="KW-0865">Zymogen</keyword>
<dbReference type="RefSeq" id="WP_163386626.1">
    <property type="nucleotide sequence ID" value="NZ_WMCD01000011.1"/>
</dbReference>
<dbReference type="Gene3D" id="3.60.20.10">
    <property type="entry name" value="Glutamine Phosphoribosylpyrophosphate, subunit 1, domain 1"/>
    <property type="match status" value="1"/>
</dbReference>
<dbReference type="InterPro" id="IPR043147">
    <property type="entry name" value="Penicillin_amidase_A-knob"/>
</dbReference>
<dbReference type="Gene3D" id="1.10.439.10">
    <property type="entry name" value="Penicillin Amidohydrolase, domain 1"/>
    <property type="match status" value="1"/>
</dbReference>
<evidence type="ECO:0000256" key="2">
    <source>
        <dbReference type="ARBA" id="ARBA00022801"/>
    </source>
</evidence>
<protein>
    <submittedName>
        <fullName evidence="4">Penicillin acylase family protein</fullName>
        <ecNumber evidence="4">3.5.1.-</ecNumber>
    </submittedName>
</protein>
<proteinExistence type="inferred from homology"/>
<dbReference type="EC" id="3.5.1.-" evidence="4"/>
<evidence type="ECO:0000313" key="4">
    <source>
        <dbReference type="EMBL" id="MDN3687362.1"/>
    </source>
</evidence>
<dbReference type="InterPro" id="IPR043146">
    <property type="entry name" value="Penicillin_amidase_N_B-knob"/>
</dbReference>
<evidence type="ECO:0000256" key="1">
    <source>
        <dbReference type="ARBA" id="ARBA00006586"/>
    </source>
</evidence>
<keyword evidence="2 4" id="KW-0378">Hydrolase</keyword>
<dbReference type="Pfam" id="PF01804">
    <property type="entry name" value="Penicil_amidase"/>
    <property type="match status" value="1"/>
</dbReference>
<dbReference type="PIRSF" id="PIRSF001227">
    <property type="entry name" value="Pen_acylase"/>
    <property type="match status" value="1"/>
</dbReference>
<reference evidence="5" key="1">
    <citation type="journal article" date="2019" name="Int. J. Syst. Evol. Microbiol.">
        <title>The Global Catalogue of Microorganisms (GCM) 10K type strain sequencing project: providing services to taxonomists for standard genome sequencing and annotation.</title>
        <authorList>
            <consortium name="The Broad Institute Genomics Platform"/>
            <consortium name="The Broad Institute Genome Sequencing Center for Infectious Disease"/>
            <person name="Wu L."/>
            <person name="Ma J."/>
        </authorList>
    </citation>
    <scope>NUCLEOTIDE SEQUENCE [LARGE SCALE GENOMIC DNA]</scope>
    <source>
        <strain evidence="5">CECT 7706</strain>
    </source>
</reference>
<evidence type="ECO:0000256" key="3">
    <source>
        <dbReference type="ARBA" id="ARBA00023145"/>
    </source>
</evidence>
<dbReference type="InterPro" id="IPR002692">
    <property type="entry name" value="S45"/>
</dbReference>
<sequence>MKYIGFFISLMFTLLVAVGLSINLAGLPPLASVFDPFRGFWQNMSSEDRNPIEELDLEGLMAPVQVKYDTNLVPHIFAENEADLFRVQGYVTAAHRLWQMEFQVRAAEGRLSEVVGEVALNHDREMRRKGLGFGAENKLAFLEKADPEVLRFMQSYAEGVNAYIRNLSPGDFPIEYKLLDYHPEPWSPYKTLIFLMNMAETLSGDRDLAYTNFRNLFGESWMQQLFPEYPEGTLPVVSKENWDFQPETVPVPEQNYPDSSLVTRELPGKESGYGSNNWAVSGSKTESGNPILANDPHLALNLPSLWYAIQLSTPEYLVKGASLPGAMGVIIGFNERIAWGTTNADRDVKDWYKITFKDESRKEYLYNGQWIQSTTRLESIQIKGQPDFVDTVIYTHYGPVVYDRNFLTEGKPINFALKWTALEGSNEQRTFLDLNQAGNYDDFLEALSSYAAPAQNFAFADIDGNIAMAVQGKFPIKWNGQGKYLMDGSDPDFEWQGWIPQEHQVREFNPDRGFVMSANQHPASENYPYYVFADEFEYFRNRRIHARLSEMQAISTEDMMDLQLDNFDLHASEILPFLLENLDSSYQTPRYQKWIAPLQAWDFDANADIPAPAIFNSWWNNLQTALFRSWNPTQLPLVYPNKYVLSQSLRQEPSAPWFDDPSTEQQERAGHWIGKGFEVMVEEMDGLGISVDSLTWANYKGTTLAHILPDLEPFGRKNLQVGGGKNIVNATSEDWGPGWRMVVEMGPEIRAFGIYPGGQSGNPGSRFYDHMIDEWASGDYLNMDLKRAQEEEGLLFKTLFKPE</sequence>
<dbReference type="Proteomes" id="UP001236663">
    <property type="component" value="Unassembled WGS sequence"/>
</dbReference>
<comment type="similarity">
    <text evidence="1">Belongs to the peptidase S45 family.</text>
</comment>
<gene>
    <name evidence="4" type="ORF">QWZ15_05955</name>
</gene>
<accession>A0ABT8C4Q5</accession>
<dbReference type="PANTHER" id="PTHR34218:SF4">
    <property type="entry name" value="ACYL-HOMOSERINE LACTONE ACYLASE QUIP"/>
    <property type="match status" value="1"/>
</dbReference>
<dbReference type="InterPro" id="IPR029055">
    <property type="entry name" value="Ntn_hydrolases_N"/>
</dbReference>
<dbReference type="CDD" id="cd03747">
    <property type="entry name" value="Ntn_PGA_like"/>
    <property type="match status" value="1"/>
</dbReference>
<evidence type="ECO:0000313" key="5">
    <source>
        <dbReference type="Proteomes" id="UP001236663"/>
    </source>
</evidence>
<dbReference type="Gene3D" id="1.10.1400.10">
    <property type="match status" value="1"/>
</dbReference>
<name>A0ABT8C4Q5_9BACT</name>
<comment type="caution">
    <text evidence="4">The sequence shown here is derived from an EMBL/GenBank/DDBJ whole genome shotgun (WGS) entry which is preliminary data.</text>
</comment>
<dbReference type="Gene3D" id="2.30.120.10">
    <property type="match status" value="1"/>
</dbReference>
<dbReference type="InterPro" id="IPR014395">
    <property type="entry name" value="Pen/GL7ACA/AHL_acylase"/>
</dbReference>